<dbReference type="InterPro" id="IPR036388">
    <property type="entry name" value="WH-like_DNA-bd_sf"/>
</dbReference>
<evidence type="ECO:0000259" key="5">
    <source>
        <dbReference type="PROSITE" id="PS51755"/>
    </source>
</evidence>
<proteinExistence type="predicted"/>
<feature type="domain" description="Response regulatory" evidence="4">
    <location>
        <begin position="7"/>
        <end position="120"/>
    </location>
</feature>
<dbReference type="InterPro" id="IPR011006">
    <property type="entry name" value="CheY-like_superfamily"/>
</dbReference>
<evidence type="ECO:0000313" key="7">
    <source>
        <dbReference type="Proteomes" id="UP001596045"/>
    </source>
</evidence>
<dbReference type="InterPro" id="IPR001867">
    <property type="entry name" value="OmpR/PhoB-type_DNA-bd"/>
</dbReference>
<dbReference type="InterPro" id="IPR039420">
    <property type="entry name" value="WalR-like"/>
</dbReference>
<feature type="domain" description="OmpR/PhoB-type" evidence="5">
    <location>
        <begin position="131"/>
        <end position="230"/>
    </location>
</feature>
<evidence type="ECO:0000313" key="6">
    <source>
        <dbReference type="EMBL" id="MFC5474454.1"/>
    </source>
</evidence>
<dbReference type="PROSITE" id="PS50110">
    <property type="entry name" value="RESPONSE_REGULATORY"/>
    <property type="match status" value="1"/>
</dbReference>
<dbReference type="RefSeq" id="WP_378997564.1">
    <property type="nucleotide sequence ID" value="NZ_JBHSMT010000014.1"/>
</dbReference>
<dbReference type="CDD" id="cd17620">
    <property type="entry name" value="REC_OmpR_KdpE-like"/>
    <property type="match status" value="1"/>
</dbReference>
<dbReference type="InterPro" id="IPR001789">
    <property type="entry name" value="Sig_transdc_resp-reg_receiver"/>
</dbReference>
<dbReference type="EMBL" id="JBHSMT010000014">
    <property type="protein sequence ID" value="MFC5474454.1"/>
    <property type="molecule type" value="Genomic_DNA"/>
</dbReference>
<evidence type="ECO:0000259" key="4">
    <source>
        <dbReference type="PROSITE" id="PS50110"/>
    </source>
</evidence>
<sequence length="232" mass="25805">MNQPTPIAILVEDEPQIRRFVRAALEGEGWQIFEAETMQRGLIDCGTRKPSLIILDLGLPDGDGVDFILDVRKWSTVPIIVLSARVSETDKIRALDAGADDYLGKPFGVGELLARVRATLRRQHQPLAGADGLIRFGDVTLDLQTRSLTKAQQPVHLTPTEYRLLSVLVANAGKVVTNPQLLKEVWGPSHSESGHYLRIYMGHLRHKLEDDPAQPKYLLTETAVGYRILLSQ</sequence>
<dbReference type="Gene3D" id="1.10.10.10">
    <property type="entry name" value="Winged helix-like DNA-binding domain superfamily/Winged helix DNA-binding domain"/>
    <property type="match status" value="1"/>
</dbReference>
<dbReference type="Gene3D" id="3.40.50.2300">
    <property type="match status" value="1"/>
</dbReference>
<dbReference type="SMART" id="SM00448">
    <property type="entry name" value="REC"/>
    <property type="match status" value="1"/>
</dbReference>
<organism evidence="6 7">
    <name type="scientific">Paraherbaspirillum soli</name>
    <dbReference type="NCBI Taxonomy" id="631222"/>
    <lineage>
        <taxon>Bacteria</taxon>
        <taxon>Pseudomonadati</taxon>
        <taxon>Pseudomonadota</taxon>
        <taxon>Betaproteobacteria</taxon>
        <taxon>Burkholderiales</taxon>
        <taxon>Oxalobacteraceae</taxon>
        <taxon>Paraherbaspirillum</taxon>
    </lineage>
</organism>
<dbReference type="PANTHER" id="PTHR48111">
    <property type="entry name" value="REGULATOR OF RPOS"/>
    <property type="match status" value="1"/>
</dbReference>
<dbReference type="CDD" id="cd00383">
    <property type="entry name" value="trans_reg_C"/>
    <property type="match status" value="1"/>
</dbReference>
<feature type="modified residue" description="4-aspartylphosphate" evidence="2">
    <location>
        <position position="56"/>
    </location>
</feature>
<keyword evidence="1 3" id="KW-0238">DNA-binding</keyword>
<dbReference type="PANTHER" id="PTHR48111:SF50">
    <property type="entry name" value="KDP OPERON TRANSCRIPTIONAL REGULATORY PROTEIN KDPE"/>
    <property type="match status" value="1"/>
</dbReference>
<dbReference type="NCBIfam" id="NF007820">
    <property type="entry name" value="PRK10529.1"/>
    <property type="match status" value="1"/>
</dbReference>
<dbReference type="Pfam" id="PF00486">
    <property type="entry name" value="Trans_reg_C"/>
    <property type="match status" value="1"/>
</dbReference>
<evidence type="ECO:0000256" key="2">
    <source>
        <dbReference type="PROSITE-ProRule" id="PRU00169"/>
    </source>
</evidence>
<keyword evidence="7" id="KW-1185">Reference proteome</keyword>
<dbReference type="SUPFAM" id="SSF52172">
    <property type="entry name" value="CheY-like"/>
    <property type="match status" value="1"/>
</dbReference>
<dbReference type="Gene3D" id="6.10.250.690">
    <property type="match status" value="1"/>
</dbReference>
<comment type="caution">
    <text evidence="6">The sequence shown here is derived from an EMBL/GenBank/DDBJ whole genome shotgun (WGS) entry which is preliminary data.</text>
</comment>
<dbReference type="Proteomes" id="UP001596045">
    <property type="component" value="Unassembled WGS sequence"/>
</dbReference>
<feature type="DNA-binding region" description="OmpR/PhoB-type" evidence="3">
    <location>
        <begin position="131"/>
        <end position="230"/>
    </location>
</feature>
<dbReference type="SMART" id="SM00862">
    <property type="entry name" value="Trans_reg_C"/>
    <property type="match status" value="1"/>
</dbReference>
<accession>A0ABW0M8D8</accession>
<protein>
    <submittedName>
        <fullName evidence="6">Two-component system response regulator KdpE</fullName>
    </submittedName>
</protein>
<dbReference type="Pfam" id="PF00072">
    <property type="entry name" value="Response_reg"/>
    <property type="match status" value="1"/>
</dbReference>
<dbReference type="PROSITE" id="PS51755">
    <property type="entry name" value="OMPR_PHOB"/>
    <property type="match status" value="1"/>
</dbReference>
<name>A0ABW0M8D8_9BURK</name>
<evidence type="ECO:0000256" key="1">
    <source>
        <dbReference type="ARBA" id="ARBA00023125"/>
    </source>
</evidence>
<keyword evidence="2" id="KW-0597">Phosphoprotein</keyword>
<gene>
    <name evidence="6" type="primary">kdpE</name>
    <name evidence="6" type="ORF">ACFPM8_10840</name>
</gene>
<evidence type="ECO:0000256" key="3">
    <source>
        <dbReference type="PROSITE-ProRule" id="PRU01091"/>
    </source>
</evidence>
<reference evidence="7" key="1">
    <citation type="journal article" date="2019" name="Int. J. Syst. Evol. Microbiol.">
        <title>The Global Catalogue of Microorganisms (GCM) 10K type strain sequencing project: providing services to taxonomists for standard genome sequencing and annotation.</title>
        <authorList>
            <consortium name="The Broad Institute Genomics Platform"/>
            <consortium name="The Broad Institute Genome Sequencing Center for Infectious Disease"/>
            <person name="Wu L."/>
            <person name="Ma J."/>
        </authorList>
    </citation>
    <scope>NUCLEOTIDE SEQUENCE [LARGE SCALE GENOMIC DNA]</scope>
    <source>
        <strain evidence="7">JCM 17066</strain>
    </source>
</reference>